<feature type="domain" description="Cytochrome c" evidence="5">
    <location>
        <begin position="47"/>
        <end position="132"/>
    </location>
</feature>
<gene>
    <name evidence="6" type="ORF">Tel_05960</name>
</gene>
<evidence type="ECO:0000256" key="2">
    <source>
        <dbReference type="ARBA" id="ARBA00022723"/>
    </source>
</evidence>
<dbReference type="GO" id="GO:0020037">
    <property type="term" value="F:heme binding"/>
    <property type="evidence" value="ECO:0007669"/>
    <property type="project" value="InterPro"/>
</dbReference>
<dbReference type="SUPFAM" id="SSF46626">
    <property type="entry name" value="Cytochrome c"/>
    <property type="match status" value="1"/>
</dbReference>
<feature type="signal peptide" evidence="4">
    <location>
        <begin position="1"/>
        <end position="25"/>
    </location>
</feature>
<evidence type="ECO:0000256" key="3">
    <source>
        <dbReference type="ARBA" id="ARBA00023004"/>
    </source>
</evidence>
<evidence type="ECO:0000256" key="1">
    <source>
        <dbReference type="ARBA" id="ARBA00022617"/>
    </source>
</evidence>
<keyword evidence="3" id="KW-0408">Iron</keyword>
<feature type="chain" id="PRO_5006604918" description="Cytochrome c domain-containing protein" evidence="4">
    <location>
        <begin position="26"/>
        <end position="159"/>
    </location>
</feature>
<dbReference type="GO" id="GO:0009055">
    <property type="term" value="F:electron transfer activity"/>
    <property type="evidence" value="ECO:0007669"/>
    <property type="project" value="InterPro"/>
</dbReference>
<evidence type="ECO:0000259" key="5">
    <source>
        <dbReference type="Pfam" id="PF21342"/>
    </source>
</evidence>
<dbReference type="InterPro" id="IPR036909">
    <property type="entry name" value="Cyt_c-like_dom_sf"/>
</dbReference>
<evidence type="ECO:0000256" key="4">
    <source>
        <dbReference type="SAM" id="SignalP"/>
    </source>
</evidence>
<name>A0A0S2TC43_9GAMM</name>
<dbReference type="InterPro" id="IPR009056">
    <property type="entry name" value="Cyt_c-like_dom"/>
</dbReference>
<dbReference type="EMBL" id="CP013099">
    <property type="protein sequence ID" value="ALP52732.1"/>
    <property type="molecule type" value="Genomic_DNA"/>
</dbReference>
<dbReference type="Pfam" id="PF21342">
    <property type="entry name" value="SoxA-TsdA_cyt-c"/>
    <property type="match status" value="1"/>
</dbReference>
<reference evidence="6" key="1">
    <citation type="submission" date="2015-10" db="EMBL/GenBank/DDBJ databases">
        <title>Description of Candidatus Tenderia electrophaga gen. nov, sp. nov., an Uncultivated Electroautotroph from a Biocathode Enrichment.</title>
        <authorList>
            <person name="Eddie B.J."/>
            <person name="Malanoski A.P."/>
            <person name="Wang Z."/>
            <person name="Hall R.J."/>
            <person name="Oh S.D."/>
            <person name="Heiner C."/>
            <person name="Lin B."/>
            <person name="Strycharz-Glaven S.M."/>
        </authorList>
    </citation>
    <scope>NUCLEOTIDE SEQUENCE [LARGE SCALE GENOMIC DNA]</scope>
    <source>
        <strain evidence="6">NRL1</strain>
    </source>
</reference>
<dbReference type="KEGG" id="tee:Tel_05960"/>
<proteinExistence type="predicted"/>
<protein>
    <recommendedName>
        <fullName evidence="5">Cytochrome c domain-containing protein</fullName>
    </recommendedName>
</protein>
<evidence type="ECO:0000313" key="6">
    <source>
        <dbReference type="EMBL" id="ALP52732.1"/>
    </source>
</evidence>
<keyword evidence="2" id="KW-0479">Metal-binding</keyword>
<dbReference type="Proteomes" id="UP000055136">
    <property type="component" value="Chromosome"/>
</dbReference>
<sequence>MKTHQHHANAIYILLVLLSMTTLQAKEPLSSAAAEDQRNMLIDFVARGDALWHSEDLGTNGLACGNCHPDASATNPHTWPKYQTNLGKVGTLREMINWCIAVPMLGKPLALDSDDMIAMEAYATYMHRGVAIAPAKDEQHGGIPVISGPGYPTAVGGNR</sequence>
<dbReference type="GO" id="GO:0046872">
    <property type="term" value="F:metal ion binding"/>
    <property type="evidence" value="ECO:0007669"/>
    <property type="project" value="UniProtKB-KW"/>
</dbReference>
<dbReference type="AlphaFoldDB" id="A0A0S2TC43"/>
<keyword evidence="7" id="KW-1185">Reference proteome</keyword>
<dbReference type="Gene3D" id="1.10.760.10">
    <property type="entry name" value="Cytochrome c-like domain"/>
    <property type="match status" value="1"/>
</dbReference>
<evidence type="ECO:0000313" key="7">
    <source>
        <dbReference type="Proteomes" id="UP000055136"/>
    </source>
</evidence>
<accession>A0A0S2TC43</accession>
<keyword evidence="1" id="KW-0349">Heme</keyword>
<keyword evidence="4" id="KW-0732">Signal</keyword>
<organism evidence="6 7">
    <name type="scientific">Candidatus Tenderia electrophaga</name>
    <dbReference type="NCBI Taxonomy" id="1748243"/>
    <lineage>
        <taxon>Bacteria</taxon>
        <taxon>Pseudomonadati</taxon>
        <taxon>Pseudomonadota</taxon>
        <taxon>Gammaproteobacteria</taxon>
        <taxon>Candidatus Tenderiales</taxon>
        <taxon>Candidatus Tenderiaceae</taxon>
        <taxon>Candidatus Tenderia</taxon>
    </lineage>
</organism>
<dbReference type="STRING" id="1748243.Tel_05960"/>